<dbReference type="InterPro" id="IPR036691">
    <property type="entry name" value="Endo/exonu/phosph_ase_sf"/>
</dbReference>
<dbReference type="KEGG" id="sata:C5746_40590"/>
<accession>A0A2Z5JNX2</accession>
<evidence type="ECO:0000313" key="1">
    <source>
        <dbReference type="EMBL" id="AXE82141.1"/>
    </source>
</evidence>
<dbReference type="Proteomes" id="UP000252698">
    <property type="component" value="Chromosome"/>
</dbReference>
<dbReference type="Gene3D" id="3.60.10.10">
    <property type="entry name" value="Endonuclease/exonuclease/phosphatase"/>
    <property type="match status" value="1"/>
</dbReference>
<dbReference type="RefSeq" id="WP_114248523.1">
    <property type="nucleotide sequence ID" value="NZ_CP027306.1"/>
</dbReference>
<sequence>MSSRRTVEWQVRFDAAAKLFEERGDKALLRRTATDDRIDQLWVSTPLRDTIINYALLDTPEDASDHHGLVVRLDLDRARTDNMWEYK</sequence>
<protein>
    <submittedName>
        <fullName evidence="1">Uncharacterized protein</fullName>
    </submittedName>
</protein>
<evidence type="ECO:0000313" key="2">
    <source>
        <dbReference type="Proteomes" id="UP000252698"/>
    </source>
</evidence>
<dbReference type="GeneID" id="95524547"/>
<name>A0A2Z5JNX2_STRAR</name>
<organism evidence="1 2">
    <name type="scientific">Streptomyces atratus</name>
    <dbReference type="NCBI Taxonomy" id="1893"/>
    <lineage>
        <taxon>Bacteria</taxon>
        <taxon>Bacillati</taxon>
        <taxon>Actinomycetota</taxon>
        <taxon>Actinomycetes</taxon>
        <taxon>Kitasatosporales</taxon>
        <taxon>Streptomycetaceae</taxon>
        <taxon>Streptomyces</taxon>
    </lineage>
</organism>
<dbReference type="EMBL" id="CP027306">
    <property type="protein sequence ID" value="AXE82141.1"/>
    <property type="molecule type" value="Genomic_DNA"/>
</dbReference>
<dbReference type="SUPFAM" id="SSF56219">
    <property type="entry name" value="DNase I-like"/>
    <property type="match status" value="1"/>
</dbReference>
<gene>
    <name evidence="1" type="ORF">C5746_40590</name>
</gene>
<reference evidence="1 2" key="1">
    <citation type="journal article" date="2018" name="Front. Microbiol.">
        <title>Genome Sequencing of Streptomyces atratus SCSIOZH16 and Activation Production of Nocardamine via Metabolic Engineering.</title>
        <authorList>
            <person name="Li Y."/>
            <person name="Zhang C."/>
            <person name="Liu C."/>
            <person name="Ju J."/>
            <person name="Ma J."/>
        </authorList>
    </citation>
    <scope>NUCLEOTIDE SEQUENCE [LARGE SCALE GENOMIC DNA]</scope>
    <source>
        <strain evidence="1 2">SCSIO_ZH16</strain>
    </source>
</reference>
<proteinExistence type="predicted"/>
<dbReference type="AlphaFoldDB" id="A0A2Z5JNX2"/>